<evidence type="ECO:0000313" key="2">
    <source>
        <dbReference type="EMBL" id="MCC9293323.1"/>
    </source>
</evidence>
<evidence type="ECO:0000259" key="1">
    <source>
        <dbReference type="Pfam" id="PF01863"/>
    </source>
</evidence>
<dbReference type="EMBL" id="JAJJPB010000001">
    <property type="protein sequence ID" value="MCC9293323.1"/>
    <property type="molecule type" value="Genomic_DNA"/>
</dbReference>
<protein>
    <submittedName>
        <fullName evidence="2">M48 family metallopeptidase</fullName>
    </submittedName>
</protein>
<dbReference type="PANTHER" id="PTHR30399">
    <property type="entry name" value="UNCHARACTERIZED PROTEIN YGJP"/>
    <property type="match status" value="1"/>
</dbReference>
<accession>A0ABS8N0L0</accession>
<dbReference type="Pfam" id="PF01863">
    <property type="entry name" value="YgjP-like"/>
    <property type="match status" value="1"/>
</dbReference>
<proteinExistence type="predicted"/>
<dbReference type="CDD" id="cd07344">
    <property type="entry name" value="M48_yhfN_like"/>
    <property type="match status" value="1"/>
</dbReference>
<dbReference type="InterPro" id="IPR053136">
    <property type="entry name" value="UTP_pyrophosphatase-like"/>
</dbReference>
<dbReference type="PANTHER" id="PTHR30399:SF1">
    <property type="entry name" value="UTP PYROPHOSPHATASE"/>
    <property type="match status" value="1"/>
</dbReference>
<feature type="domain" description="YgjP-like metallopeptidase" evidence="1">
    <location>
        <begin position="20"/>
        <end position="231"/>
    </location>
</feature>
<comment type="caution">
    <text evidence="2">The sequence shown here is derived from an EMBL/GenBank/DDBJ whole genome shotgun (WGS) entry which is preliminary data.</text>
</comment>
<dbReference type="Proteomes" id="UP001165422">
    <property type="component" value="Unassembled WGS sequence"/>
</dbReference>
<gene>
    <name evidence="2" type="ORF">LN736_00345</name>
</gene>
<dbReference type="RefSeq" id="WP_150358851.1">
    <property type="nucleotide sequence ID" value="NZ_JAJJPB010000001.1"/>
</dbReference>
<reference evidence="2" key="1">
    <citation type="submission" date="2021-11" db="EMBL/GenBank/DDBJ databases">
        <authorList>
            <person name="Qingchun L."/>
            <person name="Dong Z."/>
            <person name="Zongwei Q."/>
            <person name="Jia Z."/>
            <person name="Duotao L."/>
        </authorList>
    </citation>
    <scope>NUCLEOTIDE SEQUENCE</scope>
    <source>
        <strain evidence="2">WLY-B-L2</strain>
    </source>
</reference>
<keyword evidence="3" id="KW-1185">Reference proteome</keyword>
<dbReference type="InterPro" id="IPR002725">
    <property type="entry name" value="YgjP-like_metallopeptidase"/>
</dbReference>
<dbReference type="Gene3D" id="3.30.2010.10">
    <property type="entry name" value="Metalloproteases ('zincins'), catalytic domain"/>
    <property type="match status" value="1"/>
</dbReference>
<evidence type="ECO:0000313" key="3">
    <source>
        <dbReference type="Proteomes" id="UP001165422"/>
    </source>
</evidence>
<organism evidence="2 3">
    <name type="scientific">Clostridium aromativorans</name>
    <dbReference type="NCBI Taxonomy" id="2836848"/>
    <lineage>
        <taxon>Bacteria</taxon>
        <taxon>Bacillati</taxon>
        <taxon>Bacillota</taxon>
        <taxon>Clostridia</taxon>
        <taxon>Eubacteriales</taxon>
        <taxon>Clostridiaceae</taxon>
        <taxon>Clostridium</taxon>
    </lineage>
</organism>
<sequence length="238" mass="28048">METTHKISSLRYRVIRKNRKNVSISIDEKGDIIVIAPWDINYDSVEKIVKSKMDWIYKSKNIIKDKIEYMKSMGISQGENMLWLGKLLEVKKCESDIKECHVEVLNDKIIIYGNSLLIKNQEAINKSIRKFYKEKSKIIFAEKVRFYAKKINVHPNKITVRCQKTRWGSCSSKGNLSFNYKLLMAPLDVIDYIVVHELCHLVYMDHSGGYWRMVGSIIPQYLDKRNWLKNNGYMLRFP</sequence>
<name>A0ABS8N0L0_9CLOT</name>